<dbReference type="EMBL" id="GGFL01015272">
    <property type="protein sequence ID" value="MBW79450.1"/>
    <property type="molecule type" value="Transcribed_RNA"/>
</dbReference>
<dbReference type="AlphaFoldDB" id="A0A2M4DPF3"/>
<organism evidence="1">
    <name type="scientific">Anopheles darlingi</name>
    <name type="common">Mosquito</name>
    <dbReference type="NCBI Taxonomy" id="43151"/>
    <lineage>
        <taxon>Eukaryota</taxon>
        <taxon>Metazoa</taxon>
        <taxon>Ecdysozoa</taxon>
        <taxon>Arthropoda</taxon>
        <taxon>Hexapoda</taxon>
        <taxon>Insecta</taxon>
        <taxon>Pterygota</taxon>
        <taxon>Neoptera</taxon>
        <taxon>Endopterygota</taxon>
        <taxon>Diptera</taxon>
        <taxon>Nematocera</taxon>
        <taxon>Culicoidea</taxon>
        <taxon>Culicidae</taxon>
        <taxon>Anophelinae</taxon>
        <taxon>Anopheles</taxon>
    </lineage>
</organism>
<protein>
    <submittedName>
        <fullName evidence="1">Putative secreted protein</fullName>
    </submittedName>
</protein>
<accession>A0A2M4DPF3</accession>
<evidence type="ECO:0000313" key="1">
    <source>
        <dbReference type="EMBL" id="MBW79450.1"/>
    </source>
</evidence>
<sequence length="69" mass="7790">MRRGRKRRVMVVVSRPLMLATAPRLTCTPHSTILSHSHSVSAHGVFTWHFRFPHGFCFFAGSGQEVTPN</sequence>
<reference evidence="1" key="1">
    <citation type="submission" date="2018-01" db="EMBL/GenBank/DDBJ databases">
        <title>An insight into the sialome of Amazonian anophelines.</title>
        <authorList>
            <person name="Ribeiro J.M."/>
            <person name="Scarpassa V."/>
            <person name="Calvo E."/>
        </authorList>
    </citation>
    <scope>NUCLEOTIDE SEQUENCE</scope>
</reference>
<proteinExistence type="predicted"/>
<name>A0A2M4DPF3_ANODA</name>